<dbReference type="Proteomes" id="UP000218323">
    <property type="component" value="Unassembled WGS sequence"/>
</dbReference>
<proteinExistence type="predicted"/>
<feature type="domain" description="MPN" evidence="7">
    <location>
        <begin position="1"/>
        <end position="130"/>
    </location>
</feature>
<dbReference type="Pfam" id="PF14464">
    <property type="entry name" value="Prok-JAB"/>
    <property type="match status" value="1"/>
</dbReference>
<dbReference type="EMBL" id="NWVC01000001">
    <property type="protein sequence ID" value="PCG16185.1"/>
    <property type="molecule type" value="Genomic_DNA"/>
</dbReference>
<dbReference type="Gene3D" id="3.40.140.10">
    <property type="entry name" value="Cytidine Deaminase, domain 2"/>
    <property type="match status" value="1"/>
</dbReference>
<dbReference type="InterPro" id="IPR037518">
    <property type="entry name" value="MPN"/>
</dbReference>
<evidence type="ECO:0000256" key="4">
    <source>
        <dbReference type="ARBA" id="ARBA00022833"/>
    </source>
</evidence>
<keyword evidence="1" id="KW-0645">Protease</keyword>
<keyword evidence="2" id="KW-0479">Metal-binding</keyword>
<protein>
    <recommendedName>
        <fullName evidence="7">MPN domain-containing protein</fullName>
    </recommendedName>
</protein>
<name>A0A2A4ICH9_9SPHN</name>
<dbReference type="InterPro" id="IPR051929">
    <property type="entry name" value="VirAsm_ModProt"/>
</dbReference>
<dbReference type="InterPro" id="IPR028090">
    <property type="entry name" value="JAB_dom_prok"/>
</dbReference>
<reference evidence="8 9" key="1">
    <citation type="submission" date="2017-09" db="EMBL/GenBank/DDBJ databases">
        <title>Sphingomonas adhaesiva DSM 7418, whole genome shotgun sequence.</title>
        <authorList>
            <person name="Feng G."/>
            <person name="Zhu H."/>
        </authorList>
    </citation>
    <scope>NUCLEOTIDE SEQUENCE [LARGE SCALE GENOMIC DNA]</scope>
    <source>
        <strain evidence="8 9">DSM 7418</strain>
    </source>
</reference>
<evidence type="ECO:0000313" key="9">
    <source>
        <dbReference type="Proteomes" id="UP000218323"/>
    </source>
</evidence>
<evidence type="ECO:0000256" key="1">
    <source>
        <dbReference type="ARBA" id="ARBA00022670"/>
    </source>
</evidence>
<dbReference type="PANTHER" id="PTHR34858:SF1">
    <property type="entry name" value="CYSO-CYSTEINE PEPTIDASE"/>
    <property type="match status" value="1"/>
</dbReference>
<dbReference type="GO" id="GO:0008270">
    <property type="term" value="F:zinc ion binding"/>
    <property type="evidence" value="ECO:0007669"/>
    <property type="project" value="TreeGrafter"/>
</dbReference>
<evidence type="ECO:0000256" key="5">
    <source>
        <dbReference type="ARBA" id="ARBA00023049"/>
    </source>
</evidence>
<dbReference type="CDD" id="cd08070">
    <property type="entry name" value="MPN_like"/>
    <property type="match status" value="1"/>
</dbReference>
<keyword evidence="5" id="KW-0482">Metalloprotease</keyword>
<evidence type="ECO:0000259" key="7">
    <source>
        <dbReference type="PROSITE" id="PS50249"/>
    </source>
</evidence>
<dbReference type="InterPro" id="IPR000555">
    <property type="entry name" value="JAMM/MPN+_dom"/>
</dbReference>
<dbReference type="RefSeq" id="WP_083956646.1">
    <property type="nucleotide sequence ID" value="NZ_JBHIWA010000004.1"/>
</dbReference>
<feature type="region of interest" description="Disordered" evidence="6">
    <location>
        <begin position="69"/>
        <end position="93"/>
    </location>
</feature>
<dbReference type="SMART" id="SM00232">
    <property type="entry name" value="JAB_MPN"/>
    <property type="match status" value="1"/>
</dbReference>
<evidence type="ECO:0000256" key="3">
    <source>
        <dbReference type="ARBA" id="ARBA00022801"/>
    </source>
</evidence>
<gene>
    <name evidence="8" type="ORF">COA07_00625</name>
</gene>
<dbReference type="AlphaFoldDB" id="A0A2A4ICH9"/>
<dbReference type="PANTHER" id="PTHR34858">
    <property type="entry name" value="CYSO-CYSTEINE PEPTIDASE"/>
    <property type="match status" value="1"/>
</dbReference>
<evidence type="ECO:0000313" key="8">
    <source>
        <dbReference type="EMBL" id="PCG16185.1"/>
    </source>
</evidence>
<dbReference type="SUPFAM" id="SSF102712">
    <property type="entry name" value="JAB1/MPN domain"/>
    <property type="match status" value="1"/>
</dbReference>
<keyword evidence="4" id="KW-0862">Zinc</keyword>
<dbReference type="PROSITE" id="PS50249">
    <property type="entry name" value="MPN"/>
    <property type="match status" value="1"/>
</dbReference>
<organism evidence="8 9">
    <name type="scientific">Sphingomonas adhaesiva</name>
    <dbReference type="NCBI Taxonomy" id="28212"/>
    <lineage>
        <taxon>Bacteria</taxon>
        <taxon>Pseudomonadati</taxon>
        <taxon>Pseudomonadota</taxon>
        <taxon>Alphaproteobacteria</taxon>
        <taxon>Sphingomonadales</taxon>
        <taxon>Sphingomonadaceae</taxon>
        <taxon>Sphingomonas</taxon>
    </lineage>
</organism>
<keyword evidence="9" id="KW-1185">Reference proteome</keyword>
<evidence type="ECO:0000256" key="6">
    <source>
        <dbReference type="SAM" id="MobiDB-lite"/>
    </source>
</evidence>
<evidence type="ECO:0000256" key="2">
    <source>
        <dbReference type="ARBA" id="ARBA00022723"/>
    </source>
</evidence>
<dbReference type="GO" id="GO:0008235">
    <property type="term" value="F:metalloexopeptidase activity"/>
    <property type="evidence" value="ECO:0007669"/>
    <property type="project" value="TreeGrafter"/>
</dbReference>
<comment type="caution">
    <text evidence="8">The sequence shown here is derived from an EMBL/GenBank/DDBJ whole genome shotgun (WGS) entry which is preliminary data.</text>
</comment>
<keyword evidence="3" id="KW-0378">Hydrolase</keyword>
<sequence length="151" mass="15395">MIGISIAHRNELIALARASPVEVCGLLLGCAGQIADIVPCANVADDPAIRFELDPRALIAAHRAARGGGPQVIGHYHSHPSGRAEPSPRDAADAAPDGSIWIIVAGEEVTAWRAVADGAMHGRFAAVTLATLGCEGGGQSPQGSHPATSSR</sequence>
<accession>A0A2A4ICH9</accession>
<dbReference type="GO" id="GO:0006508">
    <property type="term" value="P:proteolysis"/>
    <property type="evidence" value="ECO:0007669"/>
    <property type="project" value="UniProtKB-KW"/>
</dbReference>